<accession>A0A813HUC1</accession>
<dbReference type="Proteomes" id="UP000654075">
    <property type="component" value="Unassembled WGS sequence"/>
</dbReference>
<reference evidence="1" key="1">
    <citation type="submission" date="2021-02" db="EMBL/GenBank/DDBJ databases">
        <authorList>
            <person name="Dougan E. K."/>
            <person name="Rhodes N."/>
            <person name="Thang M."/>
            <person name="Chan C."/>
        </authorList>
    </citation>
    <scope>NUCLEOTIDE SEQUENCE</scope>
</reference>
<dbReference type="OrthoDB" id="425074at2759"/>
<dbReference type="AlphaFoldDB" id="A0A813HUC1"/>
<evidence type="ECO:0000313" key="1">
    <source>
        <dbReference type="EMBL" id="CAE8641933.1"/>
    </source>
</evidence>
<name>A0A813HUC1_POLGL</name>
<protein>
    <submittedName>
        <fullName evidence="1">Uncharacterized protein</fullName>
    </submittedName>
</protein>
<dbReference type="EMBL" id="CAJNNV010033052">
    <property type="protein sequence ID" value="CAE8641933.1"/>
    <property type="molecule type" value="Genomic_DNA"/>
</dbReference>
<gene>
    <name evidence="1" type="ORF">PGLA1383_LOCUS56498</name>
</gene>
<proteinExistence type="predicted"/>
<keyword evidence="2" id="KW-1185">Reference proteome</keyword>
<evidence type="ECO:0000313" key="2">
    <source>
        <dbReference type="Proteomes" id="UP000654075"/>
    </source>
</evidence>
<organism evidence="1 2">
    <name type="scientific">Polarella glacialis</name>
    <name type="common">Dinoflagellate</name>
    <dbReference type="NCBI Taxonomy" id="89957"/>
    <lineage>
        <taxon>Eukaryota</taxon>
        <taxon>Sar</taxon>
        <taxon>Alveolata</taxon>
        <taxon>Dinophyceae</taxon>
        <taxon>Suessiales</taxon>
        <taxon>Suessiaceae</taxon>
        <taxon>Polarella</taxon>
    </lineage>
</organism>
<comment type="caution">
    <text evidence="1">The sequence shown here is derived from an EMBL/GenBank/DDBJ whole genome shotgun (WGS) entry which is preliminary data.</text>
</comment>
<sequence length="412" mass="46226">METSLESRRLRLADHMLSPAVQVQMPQQCKAIEALLSEAQVKKVFTDHVHGVHSFLFRDKPGHKSLAFMVGAYREGLRAFRGTDLHDHLIWLMRSIVHHGHESGPGASRHLTEVAEAFRDCQAVQARTIERVGLQIQGVTLDFRGYVAVLAGEYKTLALKMLAVERLAQGHAQDYDSNPTHYENRLAADLGHQLGLDAADIRRAHLDEHAESRFSRLGKAATMTAVARFRELFDFEAFLRALVAEVTSFGPESPAECPSRLFLSWVSANLAQKHMVLDEASCTRVDIDCLFALALLEFIFLGRQCLLVQQTWRGLHLSDLFSNRDVRTEEKLPSEPQAVKEKSRADIEATSELRNELAVNSEPPVHGSGILVVLISRLVTLTEQFVLRCADVLWLLWGLLAGLCWPKRQSLD</sequence>